<feature type="region of interest" description="Disordered" evidence="2">
    <location>
        <begin position="484"/>
        <end position="584"/>
    </location>
</feature>
<evidence type="ECO:0000259" key="3">
    <source>
        <dbReference type="PROSITE" id="PS50003"/>
    </source>
</evidence>
<evidence type="ECO:0000313" key="5">
    <source>
        <dbReference type="RefSeq" id="XP_012972984.2"/>
    </source>
</evidence>
<feature type="coiled-coil region" evidence="1">
    <location>
        <begin position="725"/>
        <end position="759"/>
    </location>
</feature>
<dbReference type="SMART" id="SM00233">
    <property type="entry name" value="PH"/>
    <property type="match status" value="1"/>
</dbReference>
<feature type="compositionally biased region" description="Basic and acidic residues" evidence="2">
    <location>
        <begin position="979"/>
        <end position="990"/>
    </location>
</feature>
<name>A0A1U8CBM3_MESAU</name>
<evidence type="ECO:0000313" key="4">
    <source>
        <dbReference type="Proteomes" id="UP000886700"/>
    </source>
</evidence>
<reference evidence="5" key="1">
    <citation type="submission" date="2025-08" db="UniProtKB">
        <authorList>
            <consortium name="RefSeq"/>
        </authorList>
    </citation>
    <scope>IDENTIFICATION</scope>
    <source>
        <tissue evidence="5">Liver</tissue>
    </source>
</reference>
<dbReference type="RefSeq" id="XP_012972984.2">
    <property type="nucleotide sequence ID" value="XM_013117530.3"/>
</dbReference>
<feature type="compositionally biased region" description="Pro residues" evidence="2">
    <location>
        <begin position="954"/>
        <end position="963"/>
    </location>
</feature>
<dbReference type="GO" id="GO:0045218">
    <property type="term" value="P:zonula adherens maintenance"/>
    <property type="evidence" value="ECO:0007669"/>
    <property type="project" value="TreeGrafter"/>
</dbReference>
<evidence type="ECO:0000256" key="2">
    <source>
        <dbReference type="SAM" id="MobiDB-lite"/>
    </source>
</evidence>
<dbReference type="GO" id="GO:0005737">
    <property type="term" value="C:cytoplasm"/>
    <property type="evidence" value="ECO:0007669"/>
    <property type="project" value="UniProtKB-SubCell"/>
</dbReference>
<dbReference type="GO" id="GO:0046930">
    <property type="term" value="C:pore complex"/>
    <property type="evidence" value="ECO:0007669"/>
    <property type="project" value="TreeGrafter"/>
</dbReference>
<dbReference type="GO" id="GO:0005915">
    <property type="term" value="C:zonula adherens"/>
    <property type="evidence" value="ECO:0007669"/>
    <property type="project" value="TreeGrafter"/>
</dbReference>
<feature type="compositionally biased region" description="Polar residues" evidence="2">
    <location>
        <begin position="68"/>
        <end position="85"/>
    </location>
</feature>
<dbReference type="InterPro" id="IPR001849">
    <property type="entry name" value="PH_domain"/>
</dbReference>
<dbReference type="Gene3D" id="2.30.29.30">
    <property type="entry name" value="Pleckstrin-homology domain (PH domain)/Phosphotyrosine-binding domain (PTB)"/>
    <property type="match status" value="1"/>
</dbReference>
<feature type="region of interest" description="Disordered" evidence="2">
    <location>
        <begin position="62"/>
        <end position="104"/>
    </location>
</feature>
<dbReference type="Pfam" id="PF25541">
    <property type="entry name" value="TBCA_PH"/>
    <property type="match status" value="1"/>
</dbReference>
<dbReference type="GO" id="GO:0044331">
    <property type="term" value="P:cell-cell adhesion mediated by cadherin"/>
    <property type="evidence" value="ECO:0007669"/>
    <property type="project" value="TreeGrafter"/>
</dbReference>
<dbReference type="GeneID" id="101829088"/>
<protein>
    <submittedName>
        <fullName evidence="5">Pleckstrin homology domain-containing family A member 7 isoform X6</fullName>
    </submittedName>
</protein>
<organism evidence="4 5">
    <name type="scientific">Mesocricetus auratus</name>
    <name type="common">Golden hamster</name>
    <dbReference type="NCBI Taxonomy" id="10036"/>
    <lineage>
        <taxon>Eukaryota</taxon>
        <taxon>Metazoa</taxon>
        <taxon>Chordata</taxon>
        <taxon>Craniata</taxon>
        <taxon>Vertebrata</taxon>
        <taxon>Euteleostomi</taxon>
        <taxon>Mammalia</taxon>
        <taxon>Eutheria</taxon>
        <taxon>Euarchontoglires</taxon>
        <taxon>Glires</taxon>
        <taxon>Rodentia</taxon>
        <taxon>Myomorpha</taxon>
        <taxon>Muroidea</taxon>
        <taxon>Cricetidae</taxon>
        <taxon>Cricetinae</taxon>
        <taxon>Mesocricetus</taxon>
    </lineage>
</organism>
<feature type="compositionally biased region" description="Pro residues" evidence="2">
    <location>
        <begin position="520"/>
        <end position="535"/>
    </location>
</feature>
<dbReference type="PANTHER" id="PTHR12752">
    <property type="entry name" value="PHOSPHOINOSITOL 3-PHOSPHATE-BINDING PROTEIN"/>
    <property type="match status" value="1"/>
</dbReference>
<feature type="region of interest" description="Disordered" evidence="2">
    <location>
        <begin position="267"/>
        <end position="467"/>
    </location>
</feature>
<proteinExistence type="predicted"/>
<feature type="compositionally biased region" description="Basic and acidic residues" evidence="2">
    <location>
        <begin position="390"/>
        <end position="399"/>
    </location>
</feature>
<dbReference type="GO" id="GO:0046931">
    <property type="term" value="P:pore complex assembly"/>
    <property type="evidence" value="ECO:0007669"/>
    <property type="project" value="TreeGrafter"/>
</dbReference>
<dbReference type="PROSITE" id="PS50003">
    <property type="entry name" value="PH_DOMAIN"/>
    <property type="match status" value="1"/>
</dbReference>
<dbReference type="SUPFAM" id="SSF50729">
    <property type="entry name" value="PH domain-like"/>
    <property type="match status" value="1"/>
</dbReference>
<dbReference type="Proteomes" id="UP000886700">
    <property type="component" value="Unplaced"/>
</dbReference>
<feature type="region of interest" description="Disordered" evidence="2">
    <location>
        <begin position="909"/>
        <end position="1001"/>
    </location>
</feature>
<feature type="compositionally biased region" description="Polar residues" evidence="2">
    <location>
        <begin position="359"/>
        <end position="373"/>
    </location>
</feature>
<gene>
    <name evidence="5" type="primary">Plekha7</name>
</gene>
<feature type="compositionally biased region" description="Low complexity" evidence="2">
    <location>
        <begin position="427"/>
        <end position="437"/>
    </location>
</feature>
<feature type="coiled-coil region" evidence="1">
    <location>
        <begin position="791"/>
        <end position="818"/>
    </location>
</feature>
<dbReference type="GO" id="GO:0090136">
    <property type="term" value="P:epithelial cell-cell adhesion"/>
    <property type="evidence" value="ECO:0007669"/>
    <property type="project" value="TreeGrafter"/>
</dbReference>
<feature type="compositionally biased region" description="Basic and acidic residues" evidence="2">
    <location>
        <begin position="450"/>
        <end position="467"/>
    </location>
</feature>
<dbReference type="PANTHER" id="PTHR12752:SF4">
    <property type="entry name" value="PLECKSTRIN HOMOLOGY DOMAIN-CONTAINING FAMILY A MEMBER 7"/>
    <property type="match status" value="1"/>
</dbReference>
<feature type="region of interest" description="Disordered" evidence="2">
    <location>
        <begin position="862"/>
        <end position="896"/>
    </location>
</feature>
<keyword evidence="1" id="KW-0175">Coiled coil</keyword>
<dbReference type="CDD" id="cd13248">
    <property type="entry name" value="PH_PEPP1_2_3"/>
    <property type="match status" value="1"/>
</dbReference>
<dbReference type="OrthoDB" id="43122at2759"/>
<accession>A0A1U8CBM3</accession>
<keyword evidence="4" id="KW-1185">Reference proteome</keyword>
<evidence type="ECO:0000256" key="1">
    <source>
        <dbReference type="SAM" id="Coils"/>
    </source>
</evidence>
<dbReference type="InterPro" id="IPR057971">
    <property type="entry name" value="PKHA4-7_TBCA"/>
</dbReference>
<dbReference type="Pfam" id="PF00169">
    <property type="entry name" value="PH"/>
    <property type="match status" value="1"/>
</dbReference>
<dbReference type="InterPro" id="IPR040392">
    <property type="entry name" value="PKHA4-7_PH"/>
</dbReference>
<sequence>MEPWRCPPRDARPAALECWGEPLAACSHNQQTTTFRHPVTGQFSPENSEFILQEEPHPHMLKQERNQRPSSMVSETSTAGTTSTLEAKPGPKITKSSSKVHSFGKRDQAIRRNLNVPVVVRGWLHKQDSSGMRLWKRRWFVLADYCLFYYKDSREEAVLGSIPLPSYVISPVAPEDRISRKYSFKAVHTGMRALIYSSTTAGSQTEHSGMRTYYFSADTLEDMNAWVKAMNQAAQVLSRSSLKRDMDKVERQAVPQANHTEACQECGHVGPGHSRDCPHRGYEDSFGFDRREPEEERFRSQRDPLEGRRDRSKARSPYLPAEEDALFVDLPGGPRGQQAQPQRAEKNGMPPVSYGPGEQNGTSGYQQTAPSRTNPEKHSQRKTNLAQAEHWAKTQKGDGRSLPLDQTLPRQGPSQPPSFPENYQTLPKSTRYPSGSSSPPPRNLPSDYKYAQDRASHLKMSSEERRAHRDGTVWQLYEWQQRQQFRHGSPTAPIGAGSPEFTEQGRSRSLLEVPRSISVPPSPSDIPPLGPPRPFPPRRPHTPAERVTVKPPDQRRSVDISLGGSPRKARGHAIKNSSHVDRRSMPSMGYMTHTVSAPSLHGKSLEELSLLLTRLQRHQAKLASVRNFAVGQLLHHYLTFPACQADDTYLQLKKDLEYLDLKIKNNEPLINVLYKVLKKSARGCRPGRSMTGRDLLKDRSLKPMKIAESDIDVKLSVFCEQDRILQDLEDKIRALKENKDQLESVLEVLHRQTEQYQDQPQHLEKITCQQRLLQEDLVHIRAELCRESTEMENAWNEYLKLERDVEQLKQTLQERHRRAFFFQEKSQIQKDLWRIEDVIAGLSANKENYRVLVGSVKNPERKTVPLFPHPSVPSLSPTESKPALQPSPPTSPVRTPLEVRLFPQLQTYVPYRPHPPQLRKVMSPLQSPTKAKPQVQEDEAPPRPPLPELYSPEDQPPAVPPLPREATVIRHTSVRGLKRQSDERKRDREQGQCVNGDSKVELRSYVSEPELASLSGDVPQPSLGLVGSESRYQTLPGRGLSGSMSRLQQSSTIAPYVTLRRALNAENSSVTFSRPKSALERLYSGDHQRGKMSAEEQLERMKRHQKALVRERKKTLSQGERTGMFSARYLSQPLPADLGSWKREQDFDLQLLERAAQGDRKDKEDGWLKVQATPVMELDLEPQDYDLDINRELSKPEKVSIPERYVELDPEEPPSLEELQARYQKAEKIRNILTRSSMCNLQPTGQDRNSLADLDSQLQEQERIINISYALASEASQRSKQVAVQQLALLPPKAPLSSRTVPPYPPLSNGLHYTFV</sequence>
<dbReference type="CTD" id="144100"/>
<feature type="domain" description="PH" evidence="3">
    <location>
        <begin position="117"/>
        <end position="235"/>
    </location>
</feature>
<feature type="compositionally biased region" description="Basic and acidic residues" evidence="2">
    <location>
        <begin position="273"/>
        <end position="309"/>
    </location>
</feature>
<dbReference type="InterPro" id="IPR011993">
    <property type="entry name" value="PH-like_dom_sf"/>
</dbReference>
<feature type="compositionally biased region" description="Basic and acidic residues" evidence="2">
    <location>
        <begin position="542"/>
        <end position="558"/>
    </location>
</feature>